<dbReference type="RefSeq" id="WP_174404244.1">
    <property type="nucleotide sequence ID" value="NZ_BLVO01000012.1"/>
</dbReference>
<evidence type="ECO:0000313" key="1">
    <source>
        <dbReference type="EMBL" id="GFM32543.1"/>
    </source>
</evidence>
<accession>A0A7J0BFP3</accession>
<organism evidence="1 2">
    <name type="scientific">Desulfovibrio subterraneus</name>
    <dbReference type="NCBI Taxonomy" id="2718620"/>
    <lineage>
        <taxon>Bacteria</taxon>
        <taxon>Pseudomonadati</taxon>
        <taxon>Thermodesulfobacteriota</taxon>
        <taxon>Desulfovibrionia</taxon>
        <taxon>Desulfovibrionales</taxon>
        <taxon>Desulfovibrionaceae</taxon>
        <taxon>Desulfovibrio</taxon>
    </lineage>
</organism>
<name>A0A7J0BFP3_9BACT</name>
<comment type="caution">
    <text evidence="1">The sequence shown here is derived from an EMBL/GenBank/DDBJ whole genome shotgun (WGS) entry which is preliminary data.</text>
</comment>
<gene>
    <name evidence="1" type="primary">pseA</name>
    <name evidence="1" type="ORF">DSM101010T_09080</name>
</gene>
<keyword evidence="1" id="KW-0966">Cell projection</keyword>
<reference evidence="1 2" key="1">
    <citation type="submission" date="2020-05" db="EMBL/GenBank/DDBJ databases">
        <title>Draft genome sequence of Desulfovibrio sp. strain HN2T.</title>
        <authorList>
            <person name="Ueno A."/>
            <person name="Tamazawa S."/>
            <person name="Tamamura S."/>
            <person name="Murakami T."/>
            <person name="Kiyama T."/>
            <person name="Inomata H."/>
            <person name="Amano Y."/>
            <person name="Miyakawa K."/>
            <person name="Tamaki H."/>
            <person name="Naganuma T."/>
            <person name="Kaneko K."/>
        </authorList>
    </citation>
    <scope>NUCLEOTIDE SEQUENCE [LARGE SCALE GENOMIC DNA]</scope>
    <source>
        <strain evidence="1 2">HN2</strain>
    </source>
</reference>
<keyword evidence="2" id="KW-1185">Reference proteome</keyword>
<dbReference type="Proteomes" id="UP000503840">
    <property type="component" value="Unassembled WGS sequence"/>
</dbReference>
<proteinExistence type="predicted"/>
<dbReference type="EMBL" id="BLVO01000012">
    <property type="protein sequence ID" value="GFM32543.1"/>
    <property type="molecule type" value="Genomic_DNA"/>
</dbReference>
<dbReference type="AlphaFoldDB" id="A0A7J0BFP3"/>
<evidence type="ECO:0000313" key="2">
    <source>
        <dbReference type="Proteomes" id="UP000503840"/>
    </source>
</evidence>
<protein>
    <submittedName>
        <fullName evidence="1">Flagellin modification protein, PseA</fullName>
    </submittedName>
</protein>
<dbReference type="NCBIfam" id="TIGR03573">
    <property type="entry name" value="WbuX"/>
    <property type="match status" value="1"/>
</dbReference>
<sequence>MRYCTQCVMPDTKPYLTFDEKGVCAACQAHATKYEGDRAIDWEAREQQFVRLLEEVKAQKAPYYDVLVPVSGGKDSITQVHRLLGHGLRILTVNVDYGIKTEIGHYNLQCIPAMGANLFTYRPELQLHKELIRIGFELYGDPDLMSHTMLHAAPLHTGLMFKVPLILLGENSAFEYGGDASLSSLSGINKAWFMKYAANGGRDAEFVSRTHGISMDRLTMYAFPDALEGSGTKAVFSGYFFRWDSEEHFRIAQTYGFRALDEPREGTYRTYVGIDEIINRIHQYFKVLKFGYGRATDHACEDIRAGRLTRDEARELVRRYDLQPVSDEYVDAFCAFLDRDRDWYEQVMERYRNSDIWKKDDYGRWYIPGHLEEA</sequence>
<keyword evidence="1" id="KW-0969">Cilium</keyword>
<dbReference type="SUPFAM" id="SSF52402">
    <property type="entry name" value="Adenine nucleotide alpha hydrolases-like"/>
    <property type="match status" value="1"/>
</dbReference>
<keyword evidence="1" id="KW-0282">Flagellum</keyword>
<dbReference type="InterPro" id="IPR020022">
    <property type="entry name" value="N-acetyl_sugar_amidoTrfase"/>
</dbReference>